<organism evidence="2">
    <name type="scientific">Photinus pyralis</name>
    <name type="common">Common eastern firefly</name>
    <name type="synonym">Lampyris pyralis</name>
    <dbReference type="NCBI Taxonomy" id="7054"/>
    <lineage>
        <taxon>Eukaryota</taxon>
        <taxon>Metazoa</taxon>
        <taxon>Ecdysozoa</taxon>
        <taxon>Arthropoda</taxon>
        <taxon>Hexapoda</taxon>
        <taxon>Insecta</taxon>
        <taxon>Pterygota</taxon>
        <taxon>Neoptera</taxon>
        <taxon>Endopterygota</taxon>
        <taxon>Coleoptera</taxon>
        <taxon>Polyphaga</taxon>
        <taxon>Elateriformia</taxon>
        <taxon>Elateroidea</taxon>
        <taxon>Lampyridae</taxon>
        <taxon>Lampyrinae</taxon>
        <taxon>Photinus</taxon>
    </lineage>
</organism>
<name>A0A1Y1KJH8_PHOPY</name>
<evidence type="ECO:0000313" key="2">
    <source>
        <dbReference type="EMBL" id="JAV60768.1"/>
    </source>
</evidence>
<proteinExistence type="predicted"/>
<feature type="region of interest" description="Disordered" evidence="1">
    <location>
        <begin position="1"/>
        <end position="28"/>
    </location>
</feature>
<dbReference type="AlphaFoldDB" id="A0A1Y1KJH8"/>
<accession>A0A1Y1KJH8</accession>
<dbReference type="EMBL" id="GEZM01084408">
    <property type="protein sequence ID" value="JAV60768.1"/>
    <property type="molecule type" value="Transcribed_RNA"/>
</dbReference>
<sequence length="134" mass="14452">MLYQKGGAAESPYKTAKTSKHTKTRKSNDVQVCPELRSLLDGPGAERILAIEFLNTRLGKEGLGLGLAGMLISQSVNLGRTRAHDVIRRRNILLGRLSSHLGLEYLAVVFHALNVLVGVLLVHGGVDVLVTEDG</sequence>
<evidence type="ECO:0000256" key="1">
    <source>
        <dbReference type="SAM" id="MobiDB-lite"/>
    </source>
</evidence>
<reference evidence="2" key="1">
    <citation type="journal article" date="2016" name="Sci. Rep.">
        <title>Molecular characterization of firefly nuptial gifts: a multi-omics approach sheds light on postcopulatory sexual selection.</title>
        <authorList>
            <person name="Al-Wathiqui N."/>
            <person name="Fallon T.R."/>
            <person name="South A."/>
            <person name="Weng J.K."/>
            <person name="Lewis S.M."/>
        </authorList>
    </citation>
    <scope>NUCLEOTIDE SEQUENCE</scope>
</reference>
<protein>
    <submittedName>
        <fullName evidence="2">Uncharacterized protein</fullName>
    </submittedName>
</protein>